<sequence>MRLYVHGGDPPFTLIVRLDASAAVTVADAAATFAAAYEAKRGQLLDVSAAAFELADGGRVDSHSRVAHVLRDRDDLFIKLHCGGGDPSTLRMLSRLLLAAGRPAEAAARAQAAVRAAPGAGPGGVESWQLLGDCLLAAGQPEDALEAFQAAQSLCKGEAAGRELTLDLQVSCARALQAAAGAGGDAGPAKGRLAAGLVMGVLSASEDNHFGALLLFAEMAAARGQAADAARVALRLLPRAPGDRRVGAALAAALRDQCGLKAVLADLGACAGAAAALAYVAAAARDAGAVDAAIALHRRAAAAAPARAANALALAHALELRQDLGGAVAAAAAWCGAALEARVAVGRNCGDGDGVGVLPIELLLEDVPPAWPPAAQIESGPACGGGGAGSSGSSCGGGVGGAELEPLYVLGDSHCLPAAWRHAVLRGRRRLLWPLLVTGLKVWHLREGSSFYPKEQFWRTVGLIPDGAQAVVVMGEIDCREGLLQAVEKLKYDSLAEAVEALASLYVAVLLRLVTTKRLEIFVHPVPPVLIETRPVVMAFNEILREHVSAAAERLPRRAGAAGGGLAWLEFCHGLLEAAPAGSSGAGGADNAAEGDGGTTAERDVVGSAKKPAGQQRLRLRPEFELDGTHLAPAYLQLLQQALDAASAQEN</sequence>
<dbReference type="GeneID" id="25736274"/>
<dbReference type="InterPro" id="IPR011990">
    <property type="entry name" value="TPR-like_helical_dom_sf"/>
</dbReference>
<dbReference type="KEGG" id="mng:MNEG_3396"/>
<dbReference type="SUPFAM" id="SSF48452">
    <property type="entry name" value="TPR-like"/>
    <property type="match status" value="1"/>
</dbReference>
<dbReference type="OrthoDB" id="435413at2759"/>
<dbReference type="AlphaFoldDB" id="A0A0D2MPF4"/>
<protein>
    <submittedName>
        <fullName evidence="2">Uncharacterized protein</fullName>
    </submittedName>
</protein>
<accession>A0A0D2MPF4</accession>
<gene>
    <name evidence="2" type="ORF">MNEG_3396</name>
</gene>
<evidence type="ECO:0000256" key="1">
    <source>
        <dbReference type="SAM" id="MobiDB-lite"/>
    </source>
</evidence>
<evidence type="ECO:0000313" key="3">
    <source>
        <dbReference type="Proteomes" id="UP000054498"/>
    </source>
</evidence>
<dbReference type="RefSeq" id="XP_013903579.1">
    <property type="nucleotide sequence ID" value="XM_014048125.1"/>
</dbReference>
<feature type="compositionally biased region" description="Low complexity" evidence="1">
    <location>
        <begin position="583"/>
        <end position="594"/>
    </location>
</feature>
<feature type="region of interest" description="Disordered" evidence="1">
    <location>
        <begin position="583"/>
        <end position="620"/>
    </location>
</feature>
<dbReference type="Gene3D" id="1.25.40.10">
    <property type="entry name" value="Tetratricopeptide repeat domain"/>
    <property type="match status" value="1"/>
</dbReference>
<dbReference type="EMBL" id="KK100645">
    <property type="protein sequence ID" value="KIZ04560.1"/>
    <property type="molecule type" value="Genomic_DNA"/>
</dbReference>
<evidence type="ECO:0000313" key="2">
    <source>
        <dbReference type="EMBL" id="KIZ04560.1"/>
    </source>
</evidence>
<reference evidence="2 3" key="1">
    <citation type="journal article" date="2013" name="BMC Genomics">
        <title>Reconstruction of the lipid metabolism for the microalga Monoraphidium neglectum from its genome sequence reveals characteristics suitable for biofuel production.</title>
        <authorList>
            <person name="Bogen C."/>
            <person name="Al-Dilaimi A."/>
            <person name="Albersmeier A."/>
            <person name="Wichmann J."/>
            <person name="Grundmann M."/>
            <person name="Rupp O."/>
            <person name="Lauersen K.J."/>
            <person name="Blifernez-Klassen O."/>
            <person name="Kalinowski J."/>
            <person name="Goesmann A."/>
            <person name="Mussgnug J.H."/>
            <person name="Kruse O."/>
        </authorList>
    </citation>
    <scope>NUCLEOTIDE SEQUENCE [LARGE SCALE GENOMIC DNA]</scope>
    <source>
        <strain evidence="2 3">SAG 48.87</strain>
    </source>
</reference>
<organism evidence="2 3">
    <name type="scientific">Monoraphidium neglectum</name>
    <dbReference type="NCBI Taxonomy" id="145388"/>
    <lineage>
        <taxon>Eukaryota</taxon>
        <taxon>Viridiplantae</taxon>
        <taxon>Chlorophyta</taxon>
        <taxon>core chlorophytes</taxon>
        <taxon>Chlorophyceae</taxon>
        <taxon>CS clade</taxon>
        <taxon>Sphaeropleales</taxon>
        <taxon>Selenastraceae</taxon>
        <taxon>Monoraphidium</taxon>
    </lineage>
</organism>
<keyword evidence="3" id="KW-1185">Reference proteome</keyword>
<name>A0A0D2MPF4_9CHLO</name>
<dbReference type="SMART" id="SM00028">
    <property type="entry name" value="TPR"/>
    <property type="match status" value="2"/>
</dbReference>
<dbReference type="Proteomes" id="UP000054498">
    <property type="component" value="Unassembled WGS sequence"/>
</dbReference>
<proteinExistence type="predicted"/>
<dbReference type="InterPro" id="IPR019734">
    <property type="entry name" value="TPR_rpt"/>
</dbReference>
<dbReference type="Pfam" id="PF13432">
    <property type="entry name" value="TPR_16"/>
    <property type="match status" value="1"/>
</dbReference>